<name>A0A815VXD9_ADIRI</name>
<evidence type="ECO:0000313" key="3">
    <source>
        <dbReference type="Proteomes" id="UP000663852"/>
    </source>
</evidence>
<proteinExistence type="predicted"/>
<feature type="region of interest" description="Disordered" evidence="1">
    <location>
        <begin position="128"/>
        <end position="176"/>
    </location>
</feature>
<feature type="compositionally biased region" description="Acidic residues" evidence="1">
    <location>
        <begin position="402"/>
        <end position="412"/>
    </location>
</feature>
<gene>
    <name evidence="2" type="ORF">EDS130_LOCUS44959</name>
</gene>
<feature type="compositionally biased region" description="Polar residues" evidence="1">
    <location>
        <begin position="128"/>
        <end position="137"/>
    </location>
</feature>
<protein>
    <submittedName>
        <fullName evidence="2">Uncharacterized protein</fullName>
    </submittedName>
</protein>
<feature type="compositionally biased region" description="Basic and acidic residues" evidence="1">
    <location>
        <begin position="373"/>
        <end position="383"/>
    </location>
</feature>
<sequence length="554" mass="62001">KVKVKVSPLFEPVDFGGDGDGNCACKTMDGICFGVGERQCYFIGGARIVECVSGGKWESAKKCRRNCDSRESGRIPFFDELSRKSKMSCCRVGGLAYLLVVTACFILSELQAQSMQVTSTDIINVPISSKKNGTENHSNVHKLARRRSSSDYATNTQENSDYGRTTDDNSDYGGPYSETNNRDDDCACKSTQNICFPIDSRQCFFVDHPQVVSCQRGGKWELYTTCQKTCEARLGNLASDNKMTSYCRDIFLCLIVVMVCFTFPQGQVNSMETSSTNIMNITISNKNNETEKHFDVENVTRTNTRELSRRYDDTDVEETKKKPKAKEDPYTKNLLETLKSMRENPQGLNIKEFLAAVNKTNEMRKSTTTTTSEPEKIDRSGDHDDTDEVNTFTTTETTDNEHEGEDTDEDEISTTAQNIDDEHEIEGTDEEKTSTTTETGDDDHDHEDTDEETTSTTTENTDNEHDHESTDEETTSTTTSKPNTNGEYYYGGNDSSTCTCKTSLDVCYPIGAHQCYFNNGAQVVRCDISGKWIFFKACPKSCEWKGGNMPLCTD</sequence>
<dbReference type="AlphaFoldDB" id="A0A815VXD9"/>
<reference evidence="2" key="1">
    <citation type="submission" date="2021-02" db="EMBL/GenBank/DDBJ databases">
        <authorList>
            <person name="Nowell W R."/>
        </authorList>
    </citation>
    <scope>NUCLEOTIDE SEQUENCE</scope>
</reference>
<feature type="region of interest" description="Disordered" evidence="1">
    <location>
        <begin position="361"/>
        <end position="486"/>
    </location>
</feature>
<feature type="non-terminal residue" evidence="2">
    <location>
        <position position="1"/>
    </location>
</feature>
<dbReference type="Proteomes" id="UP000663852">
    <property type="component" value="Unassembled WGS sequence"/>
</dbReference>
<feature type="region of interest" description="Disordered" evidence="1">
    <location>
        <begin position="303"/>
        <end position="330"/>
    </location>
</feature>
<feature type="compositionally biased region" description="Polar residues" evidence="1">
    <location>
        <begin position="150"/>
        <end position="163"/>
    </location>
</feature>
<dbReference type="EMBL" id="CAJNOJ010000966">
    <property type="protein sequence ID" value="CAF1536127.1"/>
    <property type="molecule type" value="Genomic_DNA"/>
</dbReference>
<evidence type="ECO:0000256" key="1">
    <source>
        <dbReference type="SAM" id="MobiDB-lite"/>
    </source>
</evidence>
<feature type="compositionally biased region" description="Acidic residues" evidence="1">
    <location>
        <begin position="439"/>
        <end position="453"/>
    </location>
</feature>
<comment type="caution">
    <text evidence="2">The sequence shown here is derived from an EMBL/GenBank/DDBJ whole genome shotgun (WGS) entry which is preliminary data.</text>
</comment>
<accession>A0A815VXD9</accession>
<organism evidence="2 3">
    <name type="scientific">Adineta ricciae</name>
    <name type="common">Rotifer</name>
    <dbReference type="NCBI Taxonomy" id="249248"/>
    <lineage>
        <taxon>Eukaryota</taxon>
        <taxon>Metazoa</taxon>
        <taxon>Spiralia</taxon>
        <taxon>Gnathifera</taxon>
        <taxon>Rotifera</taxon>
        <taxon>Eurotatoria</taxon>
        <taxon>Bdelloidea</taxon>
        <taxon>Adinetida</taxon>
        <taxon>Adinetidae</taxon>
        <taxon>Adineta</taxon>
    </lineage>
</organism>
<evidence type="ECO:0000313" key="2">
    <source>
        <dbReference type="EMBL" id="CAF1536127.1"/>
    </source>
</evidence>
<feature type="compositionally biased region" description="Acidic residues" evidence="1">
    <location>
        <begin position="419"/>
        <end position="429"/>
    </location>
</feature>